<accession>A0A9J6FMQ0</accession>
<gene>
    <name evidence="1" type="ORF">HPB48_001286</name>
</gene>
<dbReference type="AlphaFoldDB" id="A0A9J6FMQ0"/>
<organism evidence="1 2">
    <name type="scientific">Haemaphysalis longicornis</name>
    <name type="common">Bush tick</name>
    <dbReference type="NCBI Taxonomy" id="44386"/>
    <lineage>
        <taxon>Eukaryota</taxon>
        <taxon>Metazoa</taxon>
        <taxon>Ecdysozoa</taxon>
        <taxon>Arthropoda</taxon>
        <taxon>Chelicerata</taxon>
        <taxon>Arachnida</taxon>
        <taxon>Acari</taxon>
        <taxon>Parasitiformes</taxon>
        <taxon>Ixodida</taxon>
        <taxon>Ixodoidea</taxon>
        <taxon>Ixodidae</taxon>
        <taxon>Haemaphysalinae</taxon>
        <taxon>Haemaphysalis</taxon>
    </lineage>
</organism>
<dbReference type="OMA" id="NNCAISA"/>
<comment type="caution">
    <text evidence="1">The sequence shown here is derived from an EMBL/GenBank/DDBJ whole genome shotgun (WGS) entry which is preliminary data.</text>
</comment>
<dbReference type="VEuPathDB" id="VectorBase:HLOH_045744"/>
<dbReference type="SUPFAM" id="SSF88713">
    <property type="entry name" value="Glycoside hydrolase/deacetylase"/>
    <property type="match status" value="1"/>
</dbReference>
<reference evidence="1 2" key="1">
    <citation type="journal article" date="2020" name="Cell">
        <title>Large-Scale Comparative Analyses of Tick Genomes Elucidate Their Genetic Diversity and Vector Capacities.</title>
        <authorList>
            <consortium name="Tick Genome and Microbiome Consortium (TIGMIC)"/>
            <person name="Jia N."/>
            <person name="Wang J."/>
            <person name="Shi W."/>
            <person name="Du L."/>
            <person name="Sun Y."/>
            <person name="Zhan W."/>
            <person name="Jiang J.F."/>
            <person name="Wang Q."/>
            <person name="Zhang B."/>
            <person name="Ji P."/>
            <person name="Bell-Sakyi L."/>
            <person name="Cui X.M."/>
            <person name="Yuan T.T."/>
            <person name="Jiang B.G."/>
            <person name="Yang W.F."/>
            <person name="Lam T.T."/>
            <person name="Chang Q.C."/>
            <person name="Ding S.J."/>
            <person name="Wang X.J."/>
            <person name="Zhu J.G."/>
            <person name="Ruan X.D."/>
            <person name="Zhao L."/>
            <person name="Wei J.T."/>
            <person name="Ye R.Z."/>
            <person name="Que T.C."/>
            <person name="Du C.H."/>
            <person name="Zhou Y.H."/>
            <person name="Cheng J.X."/>
            <person name="Dai P.F."/>
            <person name="Guo W.B."/>
            <person name="Han X.H."/>
            <person name="Huang E.J."/>
            <person name="Li L.F."/>
            <person name="Wei W."/>
            <person name="Gao Y.C."/>
            <person name="Liu J.Z."/>
            <person name="Shao H.Z."/>
            <person name="Wang X."/>
            <person name="Wang C.C."/>
            <person name="Yang T.C."/>
            <person name="Huo Q.B."/>
            <person name="Li W."/>
            <person name="Chen H.Y."/>
            <person name="Chen S.E."/>
            <person name="Zhou L.G."/>
            <person name="Ni X.B."/>
            <person name="Tian J.H."/>
            <person name="Sheng Y."/>
            <person name="Liu T."/>
            <person name="Pan Y.S."/>
            <person name="Xia L.Y."/>
            <person name="Li J."/>
            <person name="Zhao F."/>
            <person name="Cao W.C."/>
        </authorList>
    </citation>
    <scope>NUCLEOTIDE SEQUENCE [LARGE SCALE GENOMIC DNA]</scope>
    <source>
        <strain evidence="1">HaeL-2018</strain>
    </source>
</reference>
<sequence>MPQFVTLTFDGAVNVNNMPFYRELLKDSGRKNKQNKCGIKATFFLTGEYLDYEAVNELYRLDNEIAVKSISQRTDPNYWLSINSTQWEQEVVGQRTMLKAFANVPTSDVTGFRGPFLRTGGDEGFKMLHKYSLYDSTLVHPRVRGEPPVYPYTMNYGFRRPCNVPPCPVRSYPGLWVLPLNVFFQKAAGKDVPCAVADACLPPPETANDTFNYLKSNFDEFYTTNRAPFPLFLDQGYLKHPERKAGYLQFLDWLLQKDDVYLVTASEVLSFMKNPEPLSAYAKRTCTNRSNSGSSNCLTPNGCTYKNTPAGGERFMKTCSKCPKNYPWVNNPLGN</sequence>
<dbReference type="InterPro" id="IPR052740">
    <property type="entry name" value="CE4"/>
</dbReference>
<evidence type="ECO:0008006" key="3">
    <source>
        <dbReference type="Google" id="ProtNLM"/>
    </source>
</evidence>
<dbReference type="Gene3D" id="3.20.20.370">
    <property type="entry name" value="Glycoside hydrolase/deacetylase"/>
    <property type="match status" value="1"/>
</dbReference>
<dbReference type="PANTHER" id="PTHR45985:SF8">
    <property type="entry name" value="CHITIN DEACETYLASE-LIKE 9, ISOFORM A"/>
    <property type="match status" value="1"/>
</dbReference>
<keyword evidence="2" id="KW-1185">Reference proteome</keyword>
<protein>
    <recommendedName>
        <fullName evidence="3">Peritrophic membrane chitin binding protein</fullName>
    </recommendedName>
</protein>
<dbReference type="InterPro" id="IPR011330">
    <property type="entry name" value="Glyco_hydro/deAcase_b/a-brl"/>
</dbReference>
<dbReference type="OrthoDB" id="504708at2759"/>
<name>A0A9J6FMQ0_HAELO</name>
<evidence type="ECO:0000313" key="1">
    <source>
        <dbReference type="EMBL" id="KAH9364325.1"/>
    </source>
</evidence>
<dbReference type="PANTHER" id="PTHR45985">
    <property type="match status" value="1"/>
</dbReference>
<proteinExistence type="predicted"/>
<evidence type="ECO:0000313" key="2">
    <source>
        <dbReference type="Proteomes" id="UP000821853"/>
    </source>
</evidence>
<dbReference type="EMBL" id="JABSTR010000002">
    <property type="protein sequence ID" value="KAH9364325.1"/>
    <property type="molecule type" value="Genomic_DNA"/>
</dbReference>
<dbReference type="GO" id="GO:0005975">
    <property type="term" value="P:carbohydrate metabolic process"/>
    <property type="evidence" value="ECO:0007669"/>
    <property type="project" value="InterPro"/>
</dbReference>
<dbReference type="Proteomes" id="UP000821853">
    <property type="component" value="Chromosome 10"/>
</dbReference>